<keyword evidence="11" id="KW-0862">Zinc</keyword>
<evidence type="ECO:0000256" key="9">
    <source>
        <dbReference type="ARBA" id="ARBA00022771"/>
    </source>
</evidence>
<name>A0A9Q0JS60_9MAGN</name>
<protein>
    <recommendedName>
        <fullName evidence="4">RING-type E3 ubiquitin transferase</fullName>
        <ecNumber evidence="4">2.3.2.27</ecNumber>
    </recommendedName>
</protein>
<feature type="chain" id="PRO_5040317805" description="RING-type E3 ubiquitin transferase" evidence="15">
    <location>
        <begin position="25"/>
        <end position="282"/>
    </location>
</feature>
<dbReference type="EMBL" id="JAMYWD010000745">
    <property type="protein sequence ID" value="KAJ4947987.1"/>
    <property type="molecule type" value="Genomic_DNA"/>
</dbReference>
<keyword evidence="6" id="KW-0812">Transmembrane</keyword>
<dbReference type="PANTHER" id="PTHR46279">
    <property type="entry name" value="RING/U-BOX SUPERFAMILY PROTEIN"/>
    <property type="match status" value="1"/>
</dbReference>
<gene>
    <name evidence="17" type="ORF">NE237_014226</name>
</gene>
<dbReference type="GO" id="GO:0030247">
    <property type="term" value="F:polysaccharide binding"/>
    <property type="evidence" value="ECO:0007669"/>
    <property type="project" value="InterPro"/>
</dbReference>
<evidence type="ECO:0000256" key="5">
    <source>
        <dbReference type="ARBA" id="ARBA00022679"/>
    </source>
</evidence>
<evidence type="ECO:0000313" key="18">
    <source>
        <dbReference type="Proteomes" id="UP001141806"/>
    </source>
</evidence>
<dbReference type="AlphaFoldDB" id="A0A9Q0JS60"/>
<dbReference type="Proteomes" id="UP001141806">
    <property type="component" value="Unassembled WGS sequence"/>
</dbReference>
<evidence type="ECO:0000256" key="2">
    <source>
        <dbReference type="ARBA" id="ARBA00004167"/>
    </source>
</evidence>
<comment type="subcellular location">
    <subcellularLocation>
        <location evidence="2">Membrane</location>
        <topology evidence="2">Single-pass membrane protein</topology>
    </subcellularLocation>
</comment>
<dbReference type="OrthoDB" id="547665at2759"/>
<dbReference type="GO" id="GO:0008270">
    <property type="term" value="F:zinc ion binding"/>
    <property type="evidence" value="ECO:0007669"/>
    <property type="project" value="UniProtKB-KW"/>
</dbReference>
<evidence type="ECO:0000256" key="6">
    <source>
        <dbReference type="ARBA" id="ARBA00022692"/>
    </source>
</evidence>
<evidence type="ECO:0000313" key="17">
    <source>
        <dbReference type="EMBL" id="KAJ4947987.1"/>
    </source>
</evidence>
<keyword evidence="9" id="KW-0863">Zinc-finger</keyword>
<evidence type="ECO:0000256" key="10">
    <source>
        <dbReference type="ARBA" id="ARBA00022786"/>
    </source>
</evidence>
<dbReference type="Pfam" id="PF13947">
    <property type="entry name" value="GUB_WAK_bind"/>
    <property type="match status" value="1"/>
</dbReference>
<accession>A0A9Q0JS60</accession>
<organism evidence="17 18">
    <name type="scientific">Protea cynaroides</name>
    <dbReference type="NCBI Taxonomy" id="273540"/>
    <lineage>
        <taxon>Eukaryota</taxon>
        <taxon>Viridiplantae</taxon>
        <taxon>Streptophyta</taxon>
        <taxon>Embryophyta</taxon>
        <taxon>Tracheophyta</taxon>
        <taxon>Spermatophyta</taxon>
        <taxon>Magnoliopsida</taxon>
        <taxon>Proteales</taxon>
        <taxon>Proteaceae</taxon>
        <taxon>Protea</taxon>
    </lineage>
</organism>
<dbReference type="InterPro" id="IPR046948">
    <property type="entry name" value="ATL20-22-like"/>
</dbReference>
<evidence type="ECO:0000256" key="8">
    <source>
        <dbReference type="ARBA" id="ARBA00022729"/>
    </source>
</evidence>
<evidence type="ECO:0000259" key="16">
    <source>
        <dbReference type="Pfam" id="PF13947"/>
    </source>
</evidence>
<dbReference type="EC" id="2.3.2.27" evidence="4"/>
<evidence type="ECO:0000256" key="11">
    <source>
        <dbReference type="ARBA" id="ARBA00022833"/>
    </source>
</evidence>
<evidence type="ECO:0000256" key="15">
    <source>
        <dbReference type="SAM" id="SignalP"/>
    </source>
</evidence>
<keyword evidence="18" id="KW-1185">Reference proteome</keyword>
<evidence type="ECO:0000256" key="3">
    <source>
        <dbReference type="ARBA" id="ARBA00004906"/>
    </source>
</evidence>
<proteinExistence type="inferred from homology"/>
<evidence type="ECO:0000256" key="13">
    <source>
        <dbReference type="ARBA" id="ARBA00023136"/>
    </source>
</evidence>
<keyword evidence="7" id="KW-0479">Metal-binding</keyword>
<evidence type="ECO:0000256" key="7">
    <source>
        <dbReference type="ARBA" id="ARBA00022723"/>
    </source>
</evidence>
<comment type="caution">
    <text evidence="17">The sequence shown here is derived from an EMBL/GenBank/DDBJ whole genome shotgun (WGS) entry which is preliminary data.</text>
</comment>
<dbReference type="PANTHER" id="PTHR46279:SF9">
    <property type="entry name" value="OS01G0116300 PROTEIN"/>
    <property type="match status" value="1"/>
</dbReference>
<keyword evidence="8 15" id="KW-0732">Signal</keyword>
<dbReference type="GO" id="GO:0061630">
    <property type="term" value="F:ubiquitin protein ligase activity"/>
    <property type="evidence" value="ECO:0007669"/>
    <property type="project" value="UniProtKB-EC"/>
</dbReference>
<feature type="signal peptide" evidence="15">
    <location>
        <begin position="1"/>
        <end position="24"/>
    </location>
</feature>
<feature type="domain" description="Wall-associated receptor kinase galacturonan-binding" evidence="16">
    <location>
        <begin position="28"/>
        <end position="94"/>
    </location>
</feature>
<evidence type="ECO:0000256" key="12">
    <source>
        <dbReference type="ARBA" id="ARBA00022989"/>
    </source>
</evidence>
<keyword evidence="5" id="KW-0808">Transferase</keyword>
<evidence type="ECO:0000256" key="1">
    <source>
        <dbReference type="ARBA" id="ARBA00000900"/>
    </source>
</evidence>
<comment type="similarity">
    <text evidence="14">Belongs to the RING-type zinc finger family. ATL subfamily.</text>
</comment>
<keyword evidence="13" id="KW-0472">Membrane</keyword>
<dbReference type="InterPro" id="IPR025287">
    <property type="entry name" value="WAK_GUB"/>
</dbReference>
<reference evidence="17" key="1">
    <citation type="journal article" date="2023" name="Plant J.">
        <title>The genome of the king protea, Protea cynaroides.</title>
        <authorList>
            <person name="Chang J."/>
            <person name="Duong T.A."/>
            <person name="Schoeman C."/>
            <person name="Ma X."/>
            <person name="Roodt D."/>
            <person name="Barker N."/>
            <person name="Li Z."/>
            <person name="Van de Peer Y."/>
            <person name="Mizrachi E."/>
        </authorList>
    </citation>
    <scope>NUCLEOTIDE SEQUENCE</scope>
    <source>
        <tissue evidence="17">Young leaves</tissue>
    </source>
</reference>
<evidence type="ECO:0000256" key="14">
    <source>
        <dbReference type="ARBA" id="ARBA00024209"/>
    </source>
</evidence>
<keyword evidence="10" id="KW-0833">Ubl conjugation pathway</keyword>
<evidence type="ECO:0000256" key="4">
    <source>
        <dbReference type="ARBA" id="ARBA00012483"/>
    </source>
</evidence>
<comment type="pathway">
    <text evidence="3">Protein modification; protein ubiquitination.</text>
</comment>
<dbReference type="GO" id="GO:0016020">
    <property type="term" value="C:membrane"/>
    <property type="evidence" value="ECO:0007669"/>
    <property type="project" value="UniProtKB-SubCell"/>
</dbReference>
<keyword evidence="12" id="KW-1133">Transmembrane helix</keyword>
<sequence length="282" mass="31872">MGFCSLWISGSILVLFSLIMLGACQDNCPTTKCGSHGPDIRFPFRLRGEQQPKHCSYPGFELSCKDGHTVLDLPTPSGEIFVKSISYVSQTLRIFNPHNCDAALLFDLNFTMSRLTKKCIFNNYTNTPSPFHYAPRYEDEDQDSFFTFCDCSLEDDAKEGFLQIPSPCMSSSGHYYILHPSESLDGLRPSCTSVKTVCTPSDFRDYLDYGFADDPPLYTLSWDRPECRYCESLGKACGFNETTGELGCYYKPWHGKGALMKRTITGDLCFSIDQFVFIHVFK</sequence>
<comment type="catalytic activity">
    <reaction evidence="1">
        <text>S-ubiquitinyl-[E2 ubiquitin-conjugating enzyme]-L-cysteine + [acceptor protein]-L-lysine = [E2 ubiquitin-conjugating enzyme]-L-cysteine + N(6)-ubiquitinyl-[acceptor protein]-L-lysine.</text>
        <dbReference type="EC" id="2.3.2.27"/>
    </reaction>
</comment>